<evidence type="ECO:0000313" key="1">
    <source>
        <dbReference type="EMBL" id="ABO32472.1"/>
    </source>
</evidence>
<sequence length="97" mass="12078">MEVKQKWQIRLGMLTPRWMKLVQMLRYQKLQRLAKKKRLLVLKKPRLQWRFKRNLQKLVAQMGLKLQKKGKPLLKRCHKLRQRRMVHVRNNQKTQKL</sequence>
<dbReference type="AlphaFoldDB" id="A4GVG5"/>
<dbReference type="GO" id="GO:0090378">
    <property type="term" value="P:seed trichome elongation"/>
    <property type="evidence" value="ECO:0000270"/>
    <property type="project" value="AgBase"/>
</dbReference>
<dbReference type="GO" id="GO:0090379">
    <property type="term" value="P:secondary cell wall biogenesis involved in seed trichome differentiation"/>
    <property type="evidence" value="ECO:0000304"/>
    <property type="project" value="AgBase"/>
</dbReference>
<name>A4GVG5_GOSHI</name>
<protein>
    <submittedName>
        <fullName evidence="1">Cotton fiber protein</fullName>
    </submittedName>
</protein>
<organism evidence="1">
    <name type="scientific">Gossypium hirsutum</name>
    <name type="common">Upland cotton</name>
    <name type="synonym">Gossypium mexicanum</name>
    <dbReference type="NCBI Taxonomy" id="3635"/>
    <lineage>
        <taxon>Eukaryota</taxon>
        <taxon>Viridiplantae</taxon>
        <taxon>Streptophyta</taxon>
        <taxon>Embryophyta</taxon>
        <taxon>Tracheophyta</taxon>
        <taxon>Spermatophyta</taxon>
        <taxon>Magnoliopsida</taxon>
        <taxon>eudicotyledons</taxon>
        <taxon>Gunneridae</taxon>
        <taxon>Pentapetalae</taxon>
        <taxon>rosids</taxon>
        <taxon>malvids</taxon>
        <taxon>Malvales</taxon>
        <taxon>Malvaceae</taxon>
        <taxon>Malvoideae</taxon>
        <taxon>Gossypium</taxon>
    </lineage>
</organism>
<dbReference type="EMBL" id="EF440359">
    <property type="protein sequence ID" value="ABO32472.1"/>
    <property type="molecule type" value="mRNA"/>
</dbReference>
<accession>A4GVG5</accession>
<dbReference type="GO" id="GO:0045892">
    <property type="term" value="P:negative regulation of DNA-templated transcription"/>
    <property type="evidence" value="ECO:0000304"/>
    <property type="project" value="AgBase"/>
</dbReference>
<proteinExistence type="evidence at transcript level"/>
<reference evidence="1" key="1">
    <citation type="submission" date="2007-02" db="EMBL/GenBank/DDBJ databases">
        <title>Identification of differentially expressed genes in developing cotton fiber (Gossypium hirsutum L.).</title>
        <authorList>
            <person name="Iqbal S."/>
            <person name="Bashir A."/>
            <person name="Ahmed M."/>
        </authorList>
    </citation>
    <scope>NUCLEOTIDE SEQUENCE</scope>
</reference>